<evidence type="ECO:0000256" key="3">
    <source>
        <dbReference type="ARBA" id="ARBA00011255"/>
    </source>
</evidence>
<keyword evidence="4" id="KW-0975">Bacterial flagellum</keyword>
<name>A0A917G3E3_9BACL</name>
<comment type="similarity">
    <text evidence="2">Belongs to the FliD family.</text>
</comment>
<dbReference type="PANTHER" id="PTHR30288">
    <property type="entry name" value="FLAGELLAR CAP/ASSEMBLY PROTEIN FLID"/>
    <property type="match status" value="1"/>
</dbReference>
<accession>A0A917G3E3</accession>
<comment type="subunit">
    <text evidence="3">Homopentamer.</text>
</comment>
<evidence type="ECO:0000313" key="9">
    <source>
        <dbReference type="Proteomes" id="UP000644756"/>
    </source>
</evidence>
<keyword evidence="8" id="KW-0282">Flagellum</keyword>
<evidence type="ECO:0000256" key="2">
    <source>
        <dbReference type="ARBA" id="ARBA00009764"/>
    </source>
</evidence>
<reference evidence="8" key="2">
    <citation type="submission" date="2020-09" db="EMBL/GenBank/DDBJ databases">
        <authorList>
            <person name="Sun Q."/>
            <person name="Zhou Y."/>
        </authorList>
    </citation>
    <scope>NUCLEOTIDE SEQUENCE</scope>
    <source>
        <strain evidence="8">CGMCC 1.12987</strain>
    </source>
</reference>
<dbReference type="EMBL" id="BMGR01000017">
    <property type="protein sequence ID" value="GGG21172.1"/>
    <property type="molecule type" value="Genomic_DNA"/>
</dbReference>
<dbReference type="PANTHER" id="PTHR30288:SF0">
    <property type="entry name" value="FLAGELLAR HOOK-ASSOCIATED PROTEIN 2"/>
    <property type="match status" value="1"/>
</dbReference>
<organism evidence="8 9">
    <name type="scientific">Paenibacillus abyssi</name>
    <dbReference type="NCBI Taxonomy" id="1340531"/>
    <lineage>
        <taxon>Bacteria</taxon>
        <taxon>Bacillati</taxon>
        <taxon>Bacillota</taxon>
        <taxon>Bacilli</taxon>
        <taxon>Bacillales</taxon>
        <taxon>Paenibacillaceae</taxon>
        <taxon>Paenibacillus</taxon>
    </lineage>
</organism>
<reference evidence="8" key="1">
    <citation type="journal article" date="2014" name="Int. J. Syst. Evol. Microbiol.">
        <title>Complete genome sequence of Corynebacterium casei LMG S-19264T (=DSM 44701T), isolated from a smear-ripened cheese.</title>
        <authorList>
            <consortium name="US DOE Joint Genome Institute (JGI-PGF)"/>
            <person name="Walter F."/>
            <person name="Albersmeier A."/>
            <person name="Kalinowski J."/>
            <person name="Ruckert C."/>
        </authorList>
    </citation>
    <scope>NUCLEOTIDE SEQUENCE</scope>
    <source>
        <strain evidence="8">CGMCC 1.12987</strain>
    </source>
</reference>
<feature type="domain" description="Flagellar hook-associated protein 2 N-terminal" evidence="7">
    <location>
        <begin position="74"/>
        <end position="121"/>
    </location>
</feature>
<proteinExistence type="inferred from homology"/>
<comment type="caution">
    <text evidence="8">The sequence shown here is derived from an EMBL/GenBank/DDBJ whole genome shotgun (WGS) entry which is preliminary data.</text>
</comment>
<evidence type="ECO:0000256" key="1">
    <source>
        <dbReference type="ARBA" id="ARBA00004365"/>
    </source>
</evidence>
<sequence length="419" mass="45259">MIIGPNRSIRRLRSSDPVQSVAPYAHYPHREEQAMLSPLENPLPLGTWSKTAKAAADSVHQWLQGSHETSVAVSRFLGSSTSAWEQRSISSSSGEAVTVQAAKGATRKTYEVEVGSIAVSQRNEGYELAKAAGSLIEPGTHHFSVLTAGSLTDLSLTVTEKDTNAQALVKLRDAVNQARLGITAVIREDAAAGTVRLALESNLTGTGYAFSLADLSGNAVAASGIGKVSNTAENASYRINNSVFKSVQSNTVTLDKGKVTMTFHHPTSAPVRLQVEVDAGAVAQQIRSVLGQVNELNRMYNTMSTYLHPGLNRSLNEAVSSSIAARVGISRSLSGEWRLEEDKLLYAIADNADRVKRELHSSEGWAYSIRAALGQFEQLPAEAMMNPDTQAMQQYTIYHPTMQPYRPIPASGWFMNEKG</sequence>
<evidence type="ECO:0000313" key="8">
    <source>
        <dbReference type="EMBL" id="GGG21172.1"/>
    </source>
</evidence>
<keyword evidence="8" id="KW-0969">Cilium</keyword>
<dbReference type="RefSeq" id="WP_188533078.1">
    <property type="nucleotide sequence ID" value="NZ_BMGR01000017.1"/>
</dbReference>
<protein>
    <recommendedName>
        <fullName evidence="6">Filament cap protein</fullName>
    </recommendedName>
    <alternativeName>
        <fullName evidence="5">Flagellar cap protein</fullName>
    </alternativeName>
</protein>
<dbReference type="Proteomes" id="UP000644756">
    <property type="component" value="Unassembled WGS sequence"/>
</dbReference>
<evidence type="ECO:0000259" key="7">
    <source>
        <dbReference type="Pfam" id="PF02465"/>
    </source>
</evidence>
<dbReference type="GO" id="GO:0009424">
    <property type="term" value="C:bacterial-type flagellum hook"/>
    <property type="evidence" value="ECO:0007669"/>
    <property type="project" value="InterPro"/>
</dbReference>
<dbReference type="Pfam" id="PF02465">
    <property type="entry name" value="FliD_N"/>
    <property type="match status" value="1"/>
</dbReference>
<dbReference type="AlphaFoldDB" id="A0A917G3E3"/>
<evidence type="ECO:0000256" key="6">
    <source>
        <dbReference type="ARBA" id="ARBA00033192"/>
    </source>
</evidence>
<evidence type="ECO:0000256" key="5">
    <source>
        <dbReference type="ARBA" id="ARBA00033074"/>
    </source>
</evidence>
<comment type="subcellular location">
    <subcellularLocation>
        <location evidence="1">Bacterial flagellum</location>
    </subcellularLocation>
</comment>
<dbReference type="InterPro" id="IPR040026">
    <property type="entry name" value="FliD"/>
</dbReference>
<dbReference type="InterPro" id="IPR003481">
    <property type="entry name" value="FliD_N"/>
</dbReference>
<evidence type="ECO:0000256" key="4">
    <source>
        <dbReference type="ARBA" id="ARBA00023143"/>
    </source>
</evidence>
<keyword evidence="8" id="KW-0966">Cell projection</keyword>
<keyword evidence="9" id="KW-1185">Reference proteome</keyword>
<gene>
    <name evidence="8" type="primary">fliD</name>
    <name evidence="8" type="ORF">GCM10010916_42370</name>
</gene>
<dbReference type="GO" id="GO:0009421">
    <property type="term" value="C:bacterial-type flagellum filament cap"/>
    <property type="evidence" value="ECO:0007669"/>
    <property type="project" value="InterPro"/>
</dbReference>
<dbReference type="GO" id="GO:0071973">
    <property type="term" value="P:bacterial-type flagellum-dependent cell motility"/>
    <property type="evidence" value="ECO:0007669"/>
    <property type="project" value="TreeGrafter"/>
</dbReference>